<protein>
    <submittedName>
        <fullName evidence="2">Uncharacterized protein</fullName>
    </submittedName>
</protein>
<dbReference type="RefSeq" id="WP_328593926.1">
    <property type="nucleotide sequence ID" value="NZ_WEGH01000001.1"/>
</dbReference>
<feature type="transmembrane region" description="Helical" evidence="1">
    <location>
        <begin position="20"/>
        <end position="42"/>
    </location>
</feature>
<evidence type="ECO:0000313" key="3">
    <source>
        <dbReference type="Proteomes" id="UP000487268"/>
    </source>
</evidence>
<evidence type="ECO:0000313" key="2">
    <source>
        <dbReference type="EMBL" id="MQY03625.1"/>
    </source>
</evidence>
<gene>
    <name evidence="2" type="ORF">ACRB68_16700</name>
</gene>
<keyword evidence="1" id="KW-0472">Membrane</keyword>
<keyword evidence="1" id="KW-0812">Transmembrane</keyword>
<sequence length="209" mass="22427">MNQAPPVQEFEVRTRPTWRAAGQVLACAILALASAGFVSGGVLRGFGLGSAAFVLLGVVGVALFGTAALVSLGGMAARRPVLVLDAGGVRRPARWPLPRRADRVLPWDEVASLAALRRGVPGRRKGGEQDYLVFLRSDELTELARTADRPLLIALTLSDVPPTAALPEGAAQASRWCFAVRPGWDVTLPELVKQIRQRRPVPVVDRRSK</sequence>
<comment type="caution">
    <text evidence="2">The sequence shown here is derived from an EMBL/GenBank/DDBJ whole genome shotgun (WGS) entry which is preliminary data.</text>
</comment>
<accession>A0A7K0BR11</accession>
<keyword evidence="3" id="KW-1185">Reference proteome</keyword>
<proteinExistence type="predicted"/>
<name>A0A7K0BR11_9ACTN</name>
<feature type="transmembrane region" description="Helical" evidence="1">
    <location>
        <begin position="48"/>
        <end position="70"/>
    </location>
</feature>
<dbReference type="AlphaFoldDB" id="A0A7K0BR11"/>
<dbReference type="Proteomes" id="UP000487268">
    <property type="component" value="Unassembled WGS sequence"/>
</dbReference>
<keyword evidence="1" id="KW-1133">Transmembrane helix</keyword>
<organism evidence="2 3">
    <name type="scientific">Actinomadura macrotermitis</name>
    <dbReference type="NCBI Taxonomy" id="2585200"/>
    <lineage>
        <taxon>Bacteria</taxon>
        <taxon>Bacillati</taxon>
        <taxon>Actinomycetota</taxon>
        <taxon>Actinomycetes</taxon>
        <taxon>Streptosporangiales</taxon>
        <taxon>Thermomonosporaceae</taxon>
        <taxon>Actinomadura</taxon>
    </lineage>
</organism>
<evidence type="ECO:0000256" key="1">
    <source>
        <dbReference type="SAM" id="Phobius"/>
    </source>
</evidence>
<dbReference type="EMBL" id="WEGH01000001">
    <property type="protein sequence ID" value="MQY03625.1"/>
    <property type="molecule type" value="Genomic_DNA"/>
</dbReference>
<reference evidence="2 3" key="1">
    <citation type="submission" date="2019-10" db="EMBL/GenBank/DDBJ databases">
        <title>Actinomadura rubteroloni sp. nov. and Actinomadura macrotermitis sp. nov., isolated from the gut of fungus growing-termite Macrotermes natalensis.</title>
        <authorList>
            <person name="Benndorf R."/>
            <person name="Martin K."/>
            <person name="Kuefner M."/>
            <person name="De Beer W."/>
            <person name="Kaster A.-K."/>
            <person name="Vollmers J."/>
            <person name="Poulsen M."/>
            <person name="Beemelmanns C."/>
        </authorList>
    </citation>
    <scope>NUCLEOTIDE SEQUENCE [LARGE SCALE GENOMIC DNA]</scope>
    <source>
        <strain evidence="2 3">RB68</strain>
    </source>
</reference>